<dbReference type="EMBL" id="CP041185">
    <property type="protein sequence ID" value="QDG70115.1"/>
    <property type="molecule type" value="Genomic_DNA"/>
</dbReference>
<dbReference type="AlphaFoldDB" id="A0A4Y6RCS4"/>
<feature type="compositionally biased region" description="Low complexity" evidence="2">
    <location>
        <begin position="137"/>
        <end position="153"/>
    </location>
</feature>
<dbReference type="NCBIfam" id="NF042916">
    <property type="entry name" value="IncP_KfrC_dom"/>
    <property type="match status" value="1"/>
</dbReference>
<protein>
    <submittedName>
        <fullName evidence="3">Uncharacterized protein</fullName>
    </submittedName>
</protein>
<evidence type="ECO:0000256" key="2">
    <source>
        <dbReference type="SAM" id="MobiDB-lite"/>
    </source>
</evidence>
<organism evidence="3 4">
    <name type="scientific">Janthinobacterium tructae</name>
    <dbReference type="NCBI Taxonomy" id="2590869"/>
    <lineage>
        <taxon>Bacteria</taxon>
        <taxon>Pseudomonadati</taxon>
        <taxon>Pseudomonadota</taxon>
        <taxon>Betaproteobacteria</taxon>
        <taxon>Burkholderiales</taxon>
        <taxon>Oxalobacteraceae</taxon>
        <taxon>Janthinobacterium</taxon>
    </lineage>
</organism>
<keyword evidence="4" id="KW-1185">Reference proteome</keyword>
<sequence length="170" mass="18376">MKLSVERPQQGKTVGSGARGGAEMQADAQLYQAAEEQLEQAAMLDAAPPDMQYGAALAAQLEAKHEQVERIEDRLENLIESQASRLQRTQMQQPGLLAFPATRAQWQQQVQQQRKTMQRLQGRLERMRKPAFCATARPAAPAGSNGAEGSAAADPASGLLPDAVARDIQA</sequence>
<dbReference type="Proteomes" id="UP000316665">
    <property type="component" value="Chromosome"/>
</dbReference>
<reference evidence="3 4" key="1">
    <citation type="submission" date="2019-06" db="EMBL/GenBank/DDBJ databases">
        <title>Complete genome sequence of Janthinobacterium sp. SNU WT3 isolated from diseased rainbow trout.</title>
        <authorList>
            <person name="Oh W.T."/>
            <person name="Park S.C."/>
        </authorList>
    </citation>
    <scope>NUCLEOTIDE SEQUENCE [LARGE SCALE GENOMIC DNA]</scope>
    <source>
        <strain evidence="3 4">SNU WT3</strain>
    </source>
</reference>
<dbReference type="KEGG" id="jas:FJQ89_06530"/>
<feature type="region of interest" description="Disordered" evidence="2">
    <location>
        <begin position="1"/>
        <end position="23"/>
    </location>
</feature>
<dbReference type="OrthoDB" id="7596655at2"/>
<evidence type="ECO:0000313" key="3">
    <source>
        <dbReference type="EMBL" id="QDG70115.1"/>
    </source>
</evidence>
<dbReference type="InterPro" id="IPR050043">
    <property type="entry name" value="KfrC-like_dom"/>
</dbReference>
<feature type="region of interest" description="Disordered" evidence="2">
    <location>
        <begin position="137"/>
        <end position="170"/>
    </location>
</feature>
<keyword evidence="1" id="KW-0175">Coiled coil</keyword>
<evidence type="ECO:0000256" key="1">
    <source>
        <dbReference type="SAM" id="Coils"/>
    </source>
</evidence>
<proteinExistence type="predicted"/>
<gene>
    <name evidence="3" type="ORF">FJQ89_06530</name>
</gene>
<feature type="coiled-coil region" evidence="1">
    <location>
        <begin position="58"/>
        <end position="123"/>
    </location>
</feature>
<name>A0A4Y6RCS4_9BURK</name>
<dbReference type="RefSeq" id="WP_141169548.1">
    <property type="nucleotide sequence ID" value="NZ_CP041185.1"/>
</dbReference>
<evidence type="ECO:0000313" key="4">
    <source>
        <dbReference type="Proteomes" id="UP000316665"/>
    </source>
</evidence>
<accession>A0A4Y6RCS4</accession>